<proteinExistence type="predicted"/>
<organism evidence="1 2">
    <name type="scientific">Microbacterium alkaliflavum</name>
    <dbReference type="NCBI Taxonomy" id="3248839"/>
    <lineage>
        <taxon>Bacteria</taxon>
        <taxon>Bacillati</taxon>
        <taxon>Actinomycetota</taxon>
        <taxon>Actinomycetes</taxon>
        <taxon>Micrococcales</taxon>
        <taxon>Microbacteriaceae</taxon>
        <taxon>Microbacterium</taxon>
    </lineage>
</organism>
<keyword evidence="2" id="KW-1185">Reference proteome</keyword>
<gene>
    <name evidence="1" type="ORF">ACH3VR_14120</name>
</gene>
<evidence type="ECO:0000313" key="2">
    <source>
        <dbReference type="Proteomes" id="UP001610861"/>
    </source>
</evidence>
<name>A0ABW7QDH9_9MICO</name>
<accession>A0ABW7QDH9</accession>
<dbReference type="Proteomes" id="UP001610861">
    <property type="component" value="Unassembled WGS sequence"/>
</dbReference>
<evidence type="ECO:0000313" key="1">
    <source>
        <dbReference type="EMBL" id="MFH8251504.1"/>
    </source>
</evidence>
<dbReference type="EMBL" id="JBIQWL010000004">
    <property type="protein sequence ID" value="MFH8251504.1"/>
    <property type="molecule type" value="Genomic_DNA"/>
</dbReference>
<protein>
    <submittedName>
        <fullName evidence="1">Uncharacterized protein</fullName>
    </submittedName>
</protein>
<dbReference type="RefSeq" id="WP_397556945.1">
    <property type="nucleotide sequence ID" value="NZ_JBIQWL010000004.1"/>
</dbReference>
<sequence length="78" mass="8456">MKKFVAVRMQRHEVFMAFEGAPCAVDEAHAVVVQVVQLKMLGARDSATGDACKGAPKPLLLAEPAVASREPRGRPQER</sequence>
<reference evidence="1 2" key="1">
    <citation type="submission" date="2024-09" db="EMBL/GenBank/DDBJ databases">
        <authorList>
            <person name="Pan X."/>
        </authorList>
    </citation>
    <scope>NUCLEOTIDE SEQUENCE [LARGE SCALE GENOMIC DNA]</scope>
    <source>
        <strain evidence="1 2">B2969</strain>
    </source>
</reference>
<comment type="caution">
    <text evidence="1">The sequence shown here is derived from an EMBL/GenBank/DDBJ whole genome shotgun (WGS) entry which is preliminary data.</text>
</comment>